<organism evidence="2 3">
    <name type="scientific">Rotaria magnacalcarata</name>
    <dbReference type="NCBI Taxonomy" id="392030"/>
    <lineage>
        <taxon>Eukaryota</taxon>
        <taxon>Metazoa</taxon>
        <taxon>Spiralia</taxon>
        <taxon>Gnathifera</taxon>
        <taxon>Rotifera</taxon>
        <taxon>Eurotatoria</taxon>
        <taxon>Bdelloidea</taxon>
        <taxon>Philodinida</taxon>
        <taxon>Philodinidae</taxon>
        <taxon>Rotaria</taxon>
    </lineage>
</organism>
<feature type="compositionally biased region" description="Basic residues" evidence="1">
    <location>
        <begin position="68"/>
        <end position="80"/>
    </location>
</feature>
<feature type="region of interest" description="Disordered" evidence="1">
    <location>
        <begin position="1"/>
        <end position="35"/>
    </location>
</feature>
<feature type="non-terminal residue" evidence="2">
    <location>
        <position position="80"/>
    </location>
</feature>
<dbReference type="AlphaFoldDB" id="A0A8S2UTZ1"/>
<gene>
    <name evidence="2" type="ORF">GIL414_LOCUS28132</name>
</gene>
<reference evidence="2" key="1">
    <citation type="submission" date="2021-02" db="EMBL/GenBank/DDBJ databases">
        <authorList>
            <person name="Nowell W R."/>
        </authorList>
    </citation>
    <scope>NUCLEOTIDE SEQUENCE</scope>
</reference>
<feature type="non-terminal residue" evidence="2">
    <location>
        <position position="1"/>
    </location>
</feature>
<evidence type="ECO:0000256" key="1">
    <source>
        <dbReference type="SAM" id="MobiDB-lite"/>
    </source>
</evidence>
<sequence>AHPTDVRPIRRSRSISQSFKNLFRSSSKKKAHAAKTDALGEYENGTHNYIVDNSNFLSTSTPTPKKLSFLHRHKSKQKNK</sequence>
<dbReference type="EMBL" id="CAJOBJ010046878">
    <property type="protein sequence ID" value="CAF4354805.1"/>
    <property type="molecule type" value="Genomic_DNA"/>
</dbReference>
<proteinExistence type="predicted"/>
<protein>
    <submittedName>
        <fullName evidence="2">Uncharacterized protein</fullName>
    </submittedName>
</protein>
<accession>A0A8S2UTZ1</accession>
<dbReference type="Proteomes" id="UP000681720">
    <property type="component" value="Unassembled WGS sequence"/>
</dbReference>
<evidence type="ECO:0000313" key="3">
    <source>
        <dbReference type="Proteomes" id="UP000681720"/>
    </source>
</evidence>
<comment type="caution">
    <text evidence="2">The sequence shown here is derived from an EMBL/GenBank/DDBJ whole genome shotgun (WGS) entry which is preliminary data.</text>
</comment>
<evidence type="ECO:0000313" key="2">
    <source>
        <dbReference type="EMBL" id="CAF4354805.1"/>
    </source>
</evidence>
<feature type="region of interest" description="Disordered" evidence="1">
    <location>
        <begin position="59"/>
        <end position="80"/>
    </location>
</feature>
<name>A0A8S2UTZ1_9BILA</name>